<evidence type="ECO:0000313" key="3">
    <source>
        <dbReference type="Proteomes" id="UP000198480"/>
    </source>
</evidence>
<keyword evidence="3" id="KW-1185">Reference proteome</keyword>
<dbReference type="Pfam" id="PF00535">
    <property type="entry name" value="Glycos_transf_2"/>
    <property type="match status" value="1"/>
</dbReference>
<dbReference type="InterPro" id="IPR029044">
    <property type="entry name" value="Nucleotide-diphossugar_trans"/>
</dbReference>
<sequence>MISVIIPTYKDDERLSKCLQALENQTLGKSEFEVIIVNNCPSESLDIDFTKIKTLNVRCFSEAIPGSYAARNKGILESKRDILAFTDSDCLPEPNWLKVAHSFLGSNSLQNTGILTGPVRLFYHDPKRLSPAEIYEKYTAFHTEAYAKQGFAVTANWVSYKSVIQKFGGFNAKLKSNGDSELSGIISKHHKIIYIPDLIVNHPARYKTEDLIQKYKRRIGGTYNRLYEGRNLNFAMYILNFIYRRYRFALKKLFMVSPKESIKLLYVCHVINMGAIKEYFSLIKGGDSKRL</sequence>
<gene>
    <name evidence="2" type="ORF">SAMN06295967_105238</name>
</gene>
<dbReference type="InterPro" id="IPR001173">
    <property type="entry name" value="Glyco_trans_2-like"/>
</dbReference>
<protein>
    <submittedName>
        <fullName evidence="2">Glycosyltransferase involved in cell wall bisynthesis</fullName>
    </submittedName>
</protein>
<accession>A0A239CUH1</accession>
<keyword evidence="2" id="KW-0808">Transferase</keyword>
<dbReference type="EMBL" id="FZOK01000005">
    <property type="protein sequence ID" value="SNS23760.1"/>
    <property type="molecule type" value="Genomic_DNA"/>
</dbReference>
<dbReference type="PANTHER" id="PTHR22916">
    <property type="entry name" value="GLYCOSYLTRANSFERASE"/>
    <property type="match status" value="1"/>
</dbReference>
<reference evidence="3" key="1">
    <citation type="submission" date="2017-06" db="EMBL/GenBank/DDBJ databases">
        <authorList>
            <person name="Varghese N."/>
            <person name="Submissions S."/>
        </authorList>
    </citation>
    <scope>NUCLEOTIDE SEQUENCE [LARGE SCALE GENOMIC DNA]</scope>
    <source>
        <strain evidence="3">5C</strain>
    </source>
</reference>
<evidence type="ECO:0000313" key="2">
    <source>
        <dbReference type="EMBL" id="SNS23760.1"/>
    </source>
</evidence>
<dbReference type="GO" id="GO:0016758">
    <property type="term" value="F:hexosyltransferase activity"/>
    <property type="evidence" value="ECO:0007669"/>
    <property type="project" value="UniProtKB-ARBA"/>
</dbReference>
<dbReference type="RefSeq" id="WP_245812683.1">
    <property type="nucleotide sequence ID" value="NZ_FZOK01000005.1"/>
</dbReference>
<dbReference type="AlphaFoldDB" id="A0A239CUH1"/>
<name>A0A239CUH1_9BACT</name>
<feature type="domain" description="Glycosyltransferase 2-like" evidence="1">
    <location>
        <begin position="3"/>
        <end position="103"/>
    </location>
</feature>
<evidence type="ECO:0000259" key="1">
    <source>
        <dbReference type="Pfam" id="PF00535"/>
    </source>
</evidence>
<organism evidence="2 3">
    <name type="scientific">Belliella buryatensis</name>
    <dbReference type="NCBI Taxonomy" id="1500549"/>
    <lineage>
        <taxon>Bacteria</taxon>
        <taxon>Pseudomonadati</taxon>
        <taxon>Bacteroidota</taxon>
        <taxon>Cytophagia</taxon>
        <taxon>Cytophagales</taxon>
        <taxon>Cyclobacteriaceae</taxon>
        <taxon>Belliella</taxon>
    </lineage>
</organism>
<dbReference type="Gene3D" id="3.90.550.10">
    <property type="entry name" value="Spore Coat Polysaccharide Biosynthesis Protein SpsA, Chain A"/>
    <property type="match status" value="1"/>
</dbReference>
<dbReference type="CDD" id="cd00761">
    <property type="entry name" value="Glyco_tranf_GTA_type"/>
    <property type="match status" value="1"/>
</dbReference>
<dbReference type="Proteomes" id="UP000198480">
    <property type="component" value="Unassembled WGS sequence"/>
</dbReference>
<proteinExistence type="predicted"/>
<dbReference type="SUPFAM" id="SSF53448">
    <property type="entry name" value="Nucleotide-diphospho-sugar transferases"/>
    <property type="match status" value="1"/>
</dbReference>